<dbReference type="RefSeq" id="WP_258789212.1">
    <property type="nucleotide sequence ID" value="NZ_JANUGQ010000018.1"/>
</dbReference>
<reference evidence="2" key="1">
    <citation type="submission" date="2022-08" db="EMBL/GenBank/DDBJ databases">
        <authorList>
            <person name="Somphong A."/>
            <person name="Phongsopitanun W."/>
        </authorList>
    </citation>
    <scope>NUCLEOTIDE SEQUENCE</scope>
    <source>
        <strain evidence="2">LP05-1</strain>
    </source>
</reference>
<sequence>MIKKALAGAALVVAAMALGTPSAMANGNDNDHRGGRDDRDHRYCDVCNSFSATEWFKGGFIELESAGGSEISGGNISGGRQVEGRW</sequence>
<dbReference type="EMBL" id="JANUGQ010000018">
    <property type="protein sequence ID" value="MCS0637944.1"/>
    <property type="molecule type" value="Genomic_DNA"/>
</dbReference>
<gene>
    <name evidence="2" type="ORF">NX801_20250</name>
</gene>
<name>A0ABT2CKJ4_9ACTN</name>
<organism evidence="2 3">
    <name type="scientific">Streptomyces pyxinae</name>
    <dbReference type="NCBI Taxonomy" id="2970734"/>
    <lineage>
        <taxon>Bacteria</taxon>
        <taxon>Bacillati</taxon>
        <taxon>Actinomycetota</taxon>
        <taxon>Actinomycetes</taxon>
        <taxon>Kitasatosporales</taxon>
        <taxon>Streptomycetaceae</taxon>
        <taxon>Streptomyces</taxon>
    </lineage>
</organism>
<evidence type="ECO:0000313" key="3">
    <source>
        <dbReference type="Proteomes" id="UP001431313"/>
    </source>
</evidence>
<evidence type="ECO:0000256" key="1">
    <source>
        <dbReference type="SAM" id="SignalP"/>
    </source>
</evidence>
<feature type="signal peptide" evidence="1">
    <location>
        <begin position="1"/>
        <end position="25"/>
    </location>
</feature>
<keyword evidence="3" id="KW-1185">Reference proteome</keyword>
<comment type="caution">
    <text evidence="2">The sequence shown here is derived from an EMBL/GenBank/DDBJ whole genome shotgun (WGS) entry which is preliminary data.</text>
</comment>
<keyword evidence="1" id="KW-0732">Signal</keyword>
<accession>A0ABT2CKJ4</accession>
<evidence type="ECO:0000313" key="2">
    <source>
        <dbReference type="EMBL" id="MCS0637944.1"/>
    </source>
</evidence>
<proteinExistence type="predicted"/>
<feature type="chain" id="PRO_5045602753" evidence="1">
    <location>
        <begin position="26"/>
        <end position="86"/>
    </location>
</feature>
<protein>
    <submittedName>
        <fullName evidence="2">Uncharacterized protein</fullName>
    </submittedName>
</protein>
<dbReference type="Proteomes" id="UP001431313">
    <property type="component" value="Unassembled WGS sequence"/>
</dbReference>